<feature type="non-terminal residue" evidence="1">
    <location>
        <position position="227"/>
    </location>
</feature>
<sequence>MLLVLAVVAMVVASAGCLSMLSDEEQANADASKQTVKVPAEADMLVNVDMAIFADEETTALLDGLGDGTGSSAAEMEEMYTEFRDETGLDLQDLNQTTMFGMTDTEAATESEFAVLIDADWDTETLIDALNEDAETTLEQTEYAGEDVLWKPANPDAMSDPMYIGEHDDGQYVIGTKAAVTASLDVSYEGAEPVSGTLLETFEDTTEGLITFAMDVPETGDQGDDFG</sequence>
<gene>
    <name evidence="1" type="ORF">C479_06312</name>
</gene>
<organism evidence="1 2">
    <name type="scientific">Halovivax asiaticus JCM 14624</name>
    <dbReference type="NCBI Taxonomy" id="1227490"/>
    <lineage>
        <taxon>Archaea</taxon>
        <taxon>Methanobacteriati</taxon>
        <taxon>Methanobacteriota</taxon>
        <taxon>Stenosarchaea group</taxon>
        <taxon>Halobacteria</taxon>
        <taxon>Halobacteriales</taxon>
        <taxon>Natrialbaceae</taxon>
        <taxon>Halovivax</taxon>
    </lineage>
</organism>
<dbReference type="EMBL" id="AOIQ01000011">
    <property type="protein sequence ID" value="ELZ11646.1"/>
    <property type="molecule type" value="Genomic_DNA"/>
</dbReference>
<protein>
    <submittedName>
        <fullName evidence="1">Uncharacterized protein</fullName>
    </submittedName>
</protein>
<dbReference type="Proteomes" id="UP000011560">
    <property type="component" value="Unassembled WGS sequence"/>
</dbReference>
<dbReference type="AlphaFoldDB" id="M0BL84"/>
<comment type="caution">
    <text evidence="1">The sequence shown here is derived from an EMBL/GenBank/DDBJ whole genome shotgun (WGS) entry which is preliminary data.</text>
</comment>
<name>M0BL84_9EURY</name>
<evidence type="ECO:0000313" key="2">
    <source>
        <dbReference type="Proteomes" id="UP000011560"/>
    </source>
</evidence>
<accession>M0BL84</accession>
<evidence type="ECO:0000313" key="1">
    <source>
        <dbReference type="EMBL" id="ELZ11646.1"/>
    </source>
</evidence>
<keyword evidence="2" id="KW-1185">Reference proteome</keyword>
<reference evidence="1 2" key="1">
    <citation type="journal article" date="2014" name="PLoS Genet.">
        <title>Phylogenetically driven sequencing of extremely halophilic archaea reveals strategies for static and dynamic osmo-response.</title>
        <authorList>
            <person name="Becker E.A."/>
            <person name="Seitzer P.M."/>
            <person name="Tritt A."/>
            <person name="Larsen D."/>
            <person name="Krusor M."/>
            <person name="Yao A.I."/>
            <person name="Wu D."/>
            <person name="Madern D."/>
            <person name="Eisen J.A."/>
            <person name="Darling A.E."/>
            <person name="Facciotti M.T."/>
        </authorList>
    </citation>
    <scope>NUCLEOTIDE SEQUENCE [LARGE SCALE GENOMIC DNA]</scope>
    <source>
        <strain evidence="1 2">JCM 14624</strain>
    </source>
</reference>
<proteinExistence type="predicted"/>